<dbReference type="Proteomes" id="UP001303946">
    <property type="component" value="Chromosome"/>
</dbReference>
<dbReference type="InterPro" id="IPR008886">
    <property type="entry name" value="UPF0227/Esterase_YqiA"/>
</dbReference>
<evidence type="ECO:0000313" key="2">
    <source>
        <dbReference type="Proteomes" id="UP001303946"/>
    </source>
</evidence>
<dbReference type="InterPro" id="IPR029058">
    <property type="entry name" value="AB_hydrolase_fold"/>
</dbReference>
<sequence length="196" mass="22346">MTPTHLLYLHGFRSSPQSAKATRMAAWVREHAPRLTWWCPQLPPSPHEAVRMLEHGVSRWPRERMAVVGSSLGGFYATVMAERLGCKAVLLNPAVDPARDLARHIGETTAWHSDDRFFFRPEYVDELRDMTPGRLADPTRYFAVIATGDEVLSWREMSERYRGGHLRIVEGSDHALSDFDEHLPHLLHFLELGPSP</sequence>
<organism evidence="1 2">
    <name type="scientific">Piscinibacter gummiphilus</name>
    <dbReference type="NCBI Taxonomy" id="946333"/>
    <lineage>
        <taxon>Bacteria</taxon>
        <taxon>Pseudomonadati</taxon>
        <taxon>Pseudomonadota</taxon>
        <taxon>Betaproteobacteria</taxon>
        <taxon>Burkholderiales</taxon>
        <taxon>Sphaerotilaceae</taxon>
        <taxon>Piscinibacter</taxon>
    </lineage>
</organism>
<name>A0ABZ0CR26_9BURK</name>
<dbReference type="GO" id="GO:0016787">
    <property type="term" value="F:hydrolase activity"/>
    <property type="evidence" value="ECO:0007669"/>
    <property type="project" value="UniProtKB-KW"/>
</dbReference>
<dbReference type="SUPFAM" id="SSF53474">
    <property type="entry name" value="alpha/beta-Hydrolases"/>
    <property type="match status" value="1"/>
</dbReference>
<keyword evidence="1" id="KW-0378">Hydrolase</keyword>
<reference evidence="1 2" key="1">
    <citation type="submission" date="2023-10" db="EMBL/GenBank/DDBJ databases">
        <title>Bacteria for the degradation of biodegradable plastic PBAT(Polybutylene adipate terephthalate).</title>
        <authorList>
            <person name="Weon H.-Y."/>
            <person name="Yeon J."/>
        </authorList>
    </citation>
    <scope>NUCLEOTIDE SEQUENCE [LARGE SCALE GENOMIC DNA]</scope>
    <source>
        <strain evidence="1 2">SBD 7-3</strain>
    </source>
</reference>
<proteinExistence type="predicted"/>
<dbReference type="RefSeq" id="WP_316700107.1">
    <property type="nucleotide sequence ID" value="NZ_CP136336.1"/>
</dbReference>
<dbReference type="Gene3D" id="3.40.50.1820">
    <property type="entry name" value="alpha/beta hydrolase"/>
    <property type="match status" value="1"/>
</dbReference>
<evidence type="ECO:0000313" key="1">
    <source>
        <dbReference type="EMBL" id="WOB07441.1"/>
    </source>
</evidence>
<keyword evidence="2" id="KW-1185">Reference proteome</keyword>
<dbReference type="EMBL" id="CP136336">
    <property type="protein sequence ID" value="WOB07441.1"/>
    <property type="molecule type" value="Genomic_DNA"/>
</dbReference>
<gene>
    <name evidence="1" type="ORF">RXV79_21320</name>
</gene>
<accession>A0ABZ0CR26</accession>
<protein>
    <submittedName>
        <fullName evidence="1">YqiA/YcfP family alpha/beta fold hydrolase</fullName>
    </submittedName>
</protein>
<dbReference type="Pfam" id="PF05728">
    <property type="entry name" value="UPF0227"/>
    <property type="match status" value="1"/>
</dbReference>
<dbReference type="PANTHER" id="PTHR35602:SF3">
    <property type="entry name" value="ESTERASE YQIA"/>
    <property type="match status" value="1"/>
</dbReference>
<dbReference type="PANTHER" id="PTHR35602">
    <property type="entry name" value="ESTERASE YQIA-RELATED"/>
    <property type="match status" value="1"/>
</dbReference>